<feature type="compositionally biased region" description="Basic and acidic residues" evidence="10">
    <location>
        <begin position="1545"/>
        <end position="1563"/>
    </location>
</feature>
<dbReference type="SMART" id="SM00298">
    <property type="entry name" value="CHROMO"/>
    <property type="match status" value="2"/>
</dbReference>
<keyword evidence="15" id="KW-1185">Reference proteome</keyword>
<keyword evidence="9" id="KW-0539">Nucleus</keyword>
<dbReference type="GO" id="GO:0005634">
    <property type="term" value="C:nucleus"/>
    <property type="evidence" value="ECO:0007669"/>
    <property type="project" value="UniProtKB-SubCell"/>
</dbReference>
<dbReference type="GO" id="GO:0008270">
    <property type="term" value="F:zinc ion binding"/>
    <property type="evidence" value="ECO:0007669"/>
    <property type="project" value="UniProtKB-KW"/>
</dbReference>
<dbReference type="EMBL" id="QKYT01000233">
    <property type="protein sequence ID" value="RIA89083.1"/>
    <property type="molecule type" value="Genomic_DNA"/>
</dbReference>
<dbReference type="SUPFAM" id="SSF54160">
    <property type="entry name" value="Chromo domain-like"/>
    <property type="match status" value="2"/>
</dbReference>
<dbReference type="InterPro" id="IPR014001">
    <property type="entry name" value="Helicase_ATP-bd"/>
</dbReference>
<feature type="region of interest" description="Disordered" evidence="10">
    <location>
        <begin position="1"/>
        <end position="31"/>
    </location>
</feature>
<dbReference type="InterPro" id="IPR038718">
    <property type="entry name" value="SNF2-like_sf"/>
</dbReference>
<dbReference type="GO" id="GO:0005524">
    <property type="term" value="F:ATP binding"/>
    <property type="evidence" value="ECO:0007669"/>
    <property type="project" value="UniProtKB-KW"/>
</dbReference>
<evidence type="ECO:0000259" key="13">
    <source>
        <dbReference type="PROSITE" id="PS51194"/>
    </source>
</evidence>
<accession>A0A397SSJ1</accession>
<feature type="compositionally biased region" description="Acidic residues" evidence="10">
    <location>
        <begin position="69"/>
        <end position="86"/>
    </location>
</feature>
<dbReference type="InterPro" id="IPR027417">
    <property type="entry name" value="P-loop_NTPase"/>
</dbReference>
<dbReference type="SUPFAM" id="SSF57903">
    <property type="entry name" value="FYVE/PHD zinc finger"/>
    <property type="match status" value="1"/>
</dbReference>
<dbReference type="Pfam" id="PF00176">
    <property type="entry name" value="SNF2-rel_dom"/>
    <property type="match status" value="1"/>
</dbReference>
<feature type="region of interest" description="Disordered" evidence="10">
    <location>
        <begin position="1338"/>
        <end position="1375"/>
    </location>
</feature>
<dbReference type="CDD" id="cd18793">
    <property type="entry name" value="SF2_C_SNF"/>
    <property type="match status" value="1"/>
</dbReference>
<evidence type="ECO:0000256" key="1">
    <source>
        <dbReference type="ARBA" id="ARBA00004123"/>
    </source>
</evidence>
<feature type="compositionally biased region" description="Polar residues" evidence="10">
    <location>
        <begin position="150"/>
        <end position="164"/>
    </location>
</feature>
<dbReference type="Pfam" id="PF00385">
    <property type="entry name" value="Chromo"/>
    <property type="match status" value="1"/>
</dbReference>
<dbReference type="GO" id="GO:0003682">
    <property type="term" value="F:chromatin binding"/>
    <property type="evidence" value="ECO:0007669"/>
    <property type="project" value="TreeGrafter"/>
</dbReference>
<feature type="compositionally biased region" description="Low complexity" evidence="10">
    <location>
        <begin position="1414"/>
        <end position="1423"/>
    </location>
</feature>
<dbReference type="STRING" id="658196.A0A397SSJ1"/>
<feature type="compositionally biased region" description="Polar residues" evidence="10">
    <location>
        <begin position="1424"/>
        <end position="1435"/>
    </location>
</feature>
<feature type="region of interest" description="Disordered" evidence="10">
    <location>
        <begin position="1414"/>
        <end position="1435"/>
    </location>
</feature>
<evidence type="ECO:0000259" key="11">
    <source>
        <dbReference type="PROSITE" id="PS50013"/>
    </source>
</evidence>
<dbReference type="PROSITE" id="PS50013">
    <property type="entry name" value="CHROMO_2"/>
    <property type="match status" value="1"/>
</dbReference>
<dbReference type="InterPro" id="IPR001965">
    <property type="entry name" value="Znf_PHD"/>
</dbReference>
<dbReference type="PROSITE" id="PS51194">
    <property type="entry name" value="HELICASE_CTER"/>
    <property type="match status" value="1"/>
</dbReference>
<dbReference type="SMART" id="SM00490">
    <property type="entry name" value="HELICc"/>
    <property type="match status" value="1"/>
</dbReference>
<dbReference type="InterPro" id="IPR011011">
    <property type="entry name" value="Znf_FYVE_PHD"/>
</dbReference>
<dbReference type="Gene3D" id="3.40.50.10810">
    <property type="entry name" value="Tandem AAA-ATPase domain"/>
    <property type="match status" value="1"/>
</dbReference>
<dbReference type="InterPro" id="IPR000953">
    <property type="entry name" value="Chromo/chromo_shadow_dom"/>
</dbReference>
<feature type="domain" description="Helicase C-terminal" evidence="13">
    <location>
        <begin position="894"/>
        <end position="1050"/>
    </location>
</feature>
<keyword evidence="2" id="KW-0479">Metal-binding</keyword>
<evidence type="ECO:0000313" key="15">
    <source>
        <dbReference type="Proteomes" id="UP000265703"/>
    </source>
</evidence>
<sequence>MMGPKLKRQPVASTSSMVPKRKRKIITMSSSEEDNSILDMVQTRSASKKAKEIKIISESSDAGESVNDSLDESDIFSDEETSEDIDQMISDDSNESRMATRSKRRVNRINYSDEKYFRSRLGIDPDVSKKKKKSFFDNETEKNLVGIFLSNNGKNDRSANQNKKNLVIGSVNKKSKYHEESNDDEVLDDDSSETLEEDSDQSSEDDDSESDSRSKPVIDPISTTRANNAQFIAAHLGWCKKCGSTANRYNIDKGPLVLCEYCSDSYHSICYSRKTTNSKVICRQCVKIDSHVSRCMVCHREPSGRENNSKTKKDSEKSNQDSTLNLDPDDSHVFFRCLYCSQAIHESCMPVLNEEKSLNDKMQSYRESWKCHLCLKWEDKVEKILTYRKVPADNNKEGSESQDTLQSEDINADSDNIEDYEFLVKFEDVSYIQVEWVPGPWLYGISPNKYNNYIKSQPEPLTKEEVIQDNWMKIHRILDVQFKSEITLREQFIKGQRNYGRGVPVQAYVKWKGLNYSDATWEPIKNLDKKKFEKAYQIRKNAYTIEKPDIFVNRTFVPHTVQPAYLKNKKYDNTLKDYQLDGVNWLLHNWCNEVSCILADEMGLGKTIQIIVFILILYRERKCHPFLIVAPKSTTAGWSREFKRWARELNVIEYHGDRESLKVVEDLEMFPGGTNLKCHVVITTSEAIQQHTNTFLKVPLWEVLVVDEAHSLKRGQESLLFKTLNTKFNVYHKVLLTGTPMMNCIDELFNLLKFLGHKEFENPKELAEEYQGLPTVDQLPALHKLLKTYFLRRTKNQVNLGLPPMDDVIVRVSMTPIQKTIYKETFEKNADFLKHVSRANRSTGFTNILMSLRQIVCHPYLINREEIDPDDERTAEQEEERKKKLVETSGKLILLRDMLVKLHDTGHRVLIFSQFIQVLSILEEFLDDLEYKYVKLDGGTDNEVRQNNINAFQAPDSDIFVFLLSTRAGGVGLNLMAADTVFIFDPDFNPHQDIQALSRVHRIGQFKPVKVFRFITQFSIEEKIVEKGKIKLAKNELVVEKMDNEVLDVKEVDDIIRYGAKALFSEDENEKPVGPYTNEAIEKLLDRSQMKTIEQFTESKNLTGFAFARIWDTKNQEIVEEKIVADVDVEESVESRDFWSKLLAHVANTTTVEAPIEGRGARKRNKVDYYEGDISTPKKKQGKKRLIDPDFVPVENENDIISSGTESGDISEDLDGSDSKKLVSLPSKRKKDDGQRSRRPWQRQNIYMNEPIMVTSRSGHNTLPPVYQNAAGPTPFNQEIYNYNYTNYYDQSHQWYLYQQQQIHNQVHQVHQVHQIHQVHQVHQVHQLQQLHQMPIMQPQPQPQQQQLPQQSQPQQQLLQQDASFQHNAPSNNTNVQHNMTEILTHDYNLTKNDDDDVQPPQIAKDNALVQVSQTTTQQSNVSAGPSTSVQSNVHSPTNIPINPNVHNHLNIPMLPIIQIQPKHSNLQSQTQQYQPQYQARIPNERSRTINSISRSVVIKEVSAETLKRKIDKASTQSTQPKLNGHQPSQNLQPIIIISDDEMEREGRKISQNGERKGIEANKNRSVAPTSEPSSTVNMKSANDSKNNGKQVVSNINDGQNSKNCITPFKSTNNNQSQKGQKAKNSNITPEQVGEFIRLFDEIQMSKEDFGIRLIAITRLYYKLISLDYDIEGHITSLAAKGKLDHNLLNEFRNVIHNEVNKC</sequence>
<dbReference type="PANTHER" id="PTHR45623:SF17">
    <property type="entry name" value="CHROMODOMAIN-HELICASE-DNA-BINDING PROTEIN 3-RELATED"/>
    <property type="match status" value="1"/>
</dbReference>
<feature type="region of interest" description="Disordered" evidence="10">
    <location>
        <begin position="302"/>
        <end position="325"/>
    </location>
</feature>
<dbReference type="GO" id="GO:0042393">
    <property type="term" value="F:histone binding"/>
    <property type="evidence" value="ECO:0007669"/>
    <property type="project" value="TreeGrafter"/>
</dbReference>
<feature type="domain" description="Helicase ATP-binding" evidence="12">
    <location>
        <begin position="587"/>
        <end position="758"/>
    </location>
</feature>
<dbReference type="GO" id="GO:0140658">
    <property type="term" value="F:ATP-dependent chromatin remodeler activity"/>
    <property type="evidence" value="ECO:0007669"/>
    <property type="project" value="TreeGrafter"/>
</dbReference>
<name>A0A397SSJ1_9GLOM</name>
<dbReference type="Proteomes" id="UP000265703">
    <property type="component" value="Unassembled WGS sequence"/>
</dbReference>
<evidence type="ECO:0000256" key="3">
    <source>
        <dbReference type="ARBA" id="ARBA00022737"/>
    </source>
</evidence>
<proteinExistence type="predicted"/>
<evidence type="ECO:0000256" key="4">
    <source>
        <dbReference type="ARBA" id="ARBA00022741"/>
    </source>
</evidence>
<evidence type="ECO:0000256" key="7">
    <source>
        <dbReference type="ARBA" id="ARBA00022833"/>
    </source>
</evidence>
<dbReference type="SMART" id="SM00487">
    <property type="entry name" value="DEXDc"/>
    <property type="match status" value="1"/>
</dbReference>
<organism evidence="14 15">
    <name type="scientific">Glomus cerebriforme</name>
    <dbReference type="NCBI Taxonomy" id="658196"/>
    <lineage>
        <taxon>Eukaryota</taxon>
        <taxon>Fungi</taxon>
        <taxon>Fungi incertae sedis</taxon>
        <taxon>Mucoromycota</taxon>
        <taxon>Glomeromycotina</taxon>
        <taxon>Glomeromycetes</taxon>
        <taxon>Glomerales</taxon>
        <taxon>Glomeraceae</taxon>
        <taxon>Glomus</taxon>
    </lineage>
</organism>
<keyword evidence="7" id="KW-0862">Zinc</keyword>
<feature type="region of interest" description="Disordered" evidence="10">
    <location>
        <begin position="1544"/>
        <end position="1627"/>
    </location>
</feature>
<feature type="compositionally biased region" description="Low complexity" evidence="10">
    <location>
        <begin position="1338"/>
        <end position="1361"/>
    </location>
</feature>
<feature type="region of interest" description="Disordered" evidence="10">
    <location>
        <begin position="1168"/>
        <end position="1245"/>
    </location>
</feature>
<dbReference type="InterPro" id="IPR000330">
    <property type="entry name" value="SNF2_N"/>
</dbReference>
<dbReference type="Gene3D" id="2.40.50.40">
    <property type="match status" value="2"/>
</dbReference>
<keyword evidence="5" id="KW-0863">Zinc-finger</keyword>
<evidence type="ECO:0000256" key="5">
    <source>
        <dbReference type="ARBA" id="ARBA00022771"/>
    </source>
</evidence>
<keyword evidence="4" id="KW-0547">Nucleotide-binding</keyword>
<feature type="region of interest" description="Disordered" evidence="10">
    <location>
        <begin position="57"/>
        <end position="105"/>
    </location>
</feature>
<evidence type="ECO:0000256" key="8">
    <source>
        <dbReference type="ARBA" id="ARBA00022840"/>
    </source>
</evidence>
<dbReference type="GO" id="GO:0016887">
    <property type="term" value="F:ATP hydrolysis activity"/>
    <property type="evidence" value="ECO:0007669"/>
    <property type="project" value="TreeGrafter"/>
</dbReference>
<evidence type="ECO:0000313" key="14">
    <source>
        <dbReference type="EMBL" id="RIA89083.1"/>
    </source>
</evidence>
<feature type="compositionally biased region" description="Polar residues" evidence="10">
    <location>
        <begin position="1564"/>
        <end position="1627"/>
    </location>
</feature>
<dbReference type="GO" id="GO:0000785">
    <property type="term" value="C:chromatin"/>
    <property type="evidence" value="ECO:0007669"/>
    <property type="project" value="TreeGrafter"/>
</dbReference>
<evidence type="ECO:0000256" key="10">
    <source>
        <dbReference type="SAM" id="MobiDB-lite"/>
    </source>
</evidence>
<dbReference type="SMART" id="SM00249">
    <property type="entry name" value="PHD"/>
    <property type="match status" value="2"/>
</dbReference>
<gene>
    <name evidence="14" type="ORF">C1645_773302</name>
</gene>
<dbReference type="PANTHER" id="PTHR45623">
    <property type="entry name" value="CHROMODOMAIN-HELICASE-DNA-BINDING PROTEIN 3-RELATED-RELATED"/>
    <property type="match status" value="1"/>
</dbReference>
<dbReference type="InterPro" id="IPR001650">
    <property type="entry name" value="Helicase_C-like"/>
</dbReference>
<feature type="compositionally biased region" description="Acidic residues" evidence="10">
    <location>
        <begin position="181"/>
        <end position="209"/>
    </location>
</feature>
<dbReference type="OrthoDB" id="5857104at2759"/>
<keyword evidence="8" id="KW-0067">ATP-binding</keyword>
<dbReference type="InterPro" id="IPR016197">
    <property type="entry name" value="Chromo-like_dom_sf"/>
</dbReference>
<comment type="caution">
    <text evidence="14">The sequence shown here is derived from an EMBL/GenBank/DDBJ whole genome shotgun (WGS) entry which is preliminary data.</text>
</comment>
<dbReference type="CDD" id="cd15489">
    <property type="entry name" value="PHD_SF"/>
    <property type="match status" value="1"/>
</dbReference>
<evidence type="ECO:0000256" key="6">
    <source>
        <dbReference type="ARBA" id="ARBA00022801"/>
    </source>
</evidence>
<keyword evidence="6 14" id="KW-0378">Hydrolase</keyword>
<dbReference type="Gene3D" id="3.40.50.300">
    <property type="entry name" value="P-loop containing nucleotide triphosphate hydrolases"/>
    <property type="match status" value="1"/>
</dbReference>
<evidence type="ECO:0000259" key="12">
    <source>
        <dbReference type="PROSITE" id="PS51192"/>
    </source>
</evidence>
<feature type="compositionally biased region" description="Polar residues" evidence="10">
    <location>
        <begin position="1199"/>
        <end position="1208"/>
    </location>
</feature>
<feature type="region of interest" description="Disordered" evidence="10">
    <location>
        <begin position="1510"/>
        <end position="1530"/>
    </location>
</feature>
<dbReference type="SUPFAM" id="SSF52540">
    <property type="entry name" value="P-loop containing nucleoside triphosphate hydrolases"/>
    <property type="match status" value="2"/>
</dbReference>
<dbReference type="InterPro" id="IPR023780">
    <property type="entry name" value="Chromo_domain"/>
</dbReference>
<comment type="subcellular location">
    <subcellularLocation>
        <location evidence="1">Nucleus</location>
    </subcellularLocation>
</comment>
<feature type="compositionally biased region" description="Polar residues" evidence="10">
    <location>
        <begin position="1362"/>
        <end position="1375"/>
    </location>
</feature>
<feature type="region of interest" description="Disordered" evidence="10">
    <location>
        <begin position="150"/>
        <end position="222"/>
    </location>
</feature>
<dbReference type="Pfam" id="PF00271">
    <property type="entry name" value="Helicase_C"/>
    <property type="match status" value="1"/>
</dbReference>
<protein>
    <submittedName>
        <fullName evidence="14">P-loop containing nucleoside triphosphate hydrolase protein</fullName>
    </submittedName>
</protein>
<dbReference type="InterPro" id="IPR049730">
    <property type="entry name" value="SNF2/RAD54-like_C"/>
</dbReference>
<keyword evidence="3" id="KW-0677">Repeat</keyword>
<reference evidence="14 15" key="1">
    <citation type="submission" date="2018-06" db="EMBL/GenBank/DDBJ databases">
        <title>Comparative genomics reveals the genomic features of Rhizophagus irregularis, R. cerebriforme, R. diaphanum and Gigaspora rosea, and their symbiotic lifestyle signature.</title>
        <authorList>
            <person name="Morin E."/>
            <person name="San Clemente H."/>
            <person name="Chen E.C.H."/>
            <person name="De La Providencia I."/>
            <person name="Hainaut M."/>
            <person name="Kuo A."/>
            <person name="Kohler A."/>
            <person name="Murat C."/>
            <person name="Tang N."/>
            <person name="Roy S."/>
            <person name="Loubradou J."/>
            <person name="Henrissat B."/>
            <person name="Grigoriev I.V."/>
            <person name="Corradi N."/>
            <person name="Roux C."/>
            <person name="Martin F.M."/>
        </authorList>
    </citation>
    <scope>NUCLEOTIDE SEQUENCE [LARGE SCALE GENOMIC DNA]</scope>
    <source>
        <strain evidence="14 15">DAOM 227022</strain>
    </source>
</reference>
<feature type="domain" description="Chromo" evidence="11">
    <location>
        <begin position="472"/>
        <end position="548"/>
    </location>
</feature>
<feature type="compositionally biased region" description="Basic and acidic residues" evidence="10">
    <location>
        <begin position="302"/>
        <end position="319"/>
    </location>
</feature>
<evidence type="ECO:0000256" key="9">
    <source>
        <dbReference type="ARBA" id="ARBA00023242"/>
    </source>
</evidence>
<feature type="compositionally biased region" description="Polar residues" evidence="10">
    <location>
        <begin position="1514"/>
        <end position="1530"/>
    </location>
</feature>
<evidence type="ECO:0000256" key="2">
    <source>
        <dbReference type="ARBA" id="ARBA00022723"/>
    </source>
</evidence>
<dbReference type="PROSITE" id="PS51192">
    <property type="entry name" value="HELICASE_ATP_BIND_1"/>
    <property type="match status" value="1"/>
</dbReference>
<dbReference type="GO" id="GO:0003677">
    <property type="term" value="F:DNA binding"/>
    <property type="evidence" value="ECO:0007669"/>
    <property type="project" value="TreeGrafter"/>
</dbReference>